<keyword evidence="1" id="KW-0812">Transmembrane</keyword>
<gene>
    <name evidence="2" type="ORF">BSL78_18930</name>
</gene>
<protein>
    <submittedName>
        <fullName evidence="2">Uncharacterized protein</fullName>
    </submittedName>
</protein>
<keyword evidence="3" id="KW-1185">Reference proteome</keyword>
<evidence type="ECO:0000313" key="2">
    <source>
        <dbReference type="EMBL" id="PIK44215.1"/>
    </source>
</evidence>
<keyword evidence="1" id="KW-0472">Membrane</keyword>
<dbReference type="PANTHER" id="PTHR11319:SF35">
    <property type="entry name" value="OUTER MEMBRANE PROTEIN PMPC-RELATED"/>
    <property type="match status" value="1"/>
</dbReference>
<comment type="caution">
    <text evidence="2">The sequence shown here is derived from an EMBL/GenBank/DDBJ whole genome shotgun (WGS) entry which is preliminary data.</text>
</comment>
<feature type="transmembrane region" description="Helical" evidence="1">
    <location>
        <begin position="253"/>
        <end position="271"/>
    </location>
</feature>
<evidence type="ECO:0000256" key="1">
    <source>
        <dbReference type="SAM" id="Phobius"/>
    </source>
</evidence>
<feature type="transmembrane region" description="Helical" evidence="1">
    <location>
        <begin position="186"/>
        <end position="208"/>
    </location>
</feature>
<accession>A0A2G8K8A4</accession>
<name>A0A2G8K8A4_STIJA</name>
<dbReference type="OrthoDB" id="10062419at2759"/>
<dbReference type="PANTHER" id="PTHR11319">
    <property type="entry name" value="G PROTEIN-COUPLED RECEPTOR-RELATED"/>
    <property type="match status" value="1"/>
</dbReference>
<dbReference type="Proteomes" id="UP000230750">
    <property type="component" value="Unassembled WGS sequence"/>
</dbReference>
<sequence length="550" mass="63208">MPIYWWILPREIGSIECKTCNDGNFVEKGSGSSLVQCKVCPEGTDKNVSAGYRACVCKQNYARKHRFGECFLCIADGLNCSADYISILPGFYWNWSFPKTKPDQYLKFVENLETKTDDYDNTTMQYEYSMPFVYRCPRNRSCDSKDGLPMYGNDNCADGYTGWLCTKCRSGYYSVLSSCHPCPSKLWVLVVFLFVVLSCVALLSFIVWKKNKISNQRSMIDKLSSRIKIVLGFYQVIGDLFETFHNVQWQGPLLIFGEFLSMVVADFFQVFVRPQCINEQFEINPLLQFKIVLIFPVVLVTTYLYLSCAVYFIAKCGFFSLTVRQRAKQTVSRLFTLVVLVLFVTYTPTCNSIFAVYPAACSTFKIYSVGNESITLLRADYGINCKDLDSYHVAAYISTAVYVVGFPLSLLILLRKYHTKGKKATTNADFDCSYDGSIDETTPLVTGTERRKYYSPVWFNFLCENYKSQFWYWEVIELTRKVTQTVMVTLLGWHNSLTQLSTIGMSVLFLTLHAKYSPMKNKFEQRLQVSPDEQSHVTIFVALSFRCYNY</sequence>
<organism evidence="2 3">
    <name type="scientific">Stichopus japonicus</name>
    <name type="common">Sea cucumber</name>
    <dbReference type="NCBI Taxonomy" id="307972"/>
    <lineage>
        <taxon>Eukaryota</taxon>
        <taxon>Metazoa</taxon>
        <taxon>Echinodermata</taxon>
        <taxon>Eleutherozoa</taxon>
        <taxon>Echinozoa</taxon>
        <taxon>Holothuroidea</taxon>
        <taxon>Aspidochirotacea</taxon>
        <taxon>Aspidochirotida</taxon>
        <taxon>Stichopodidae</taxon>
        <taxon>Apostichopus</taxon>
    </lineage>
</organism>
<feature type="transmembrane region" description="Helical" evidence="1">
    <location>
        <begin position="334"/>
        <end position="357"/>
    </location>
</feature>
<dbReference type="EMBL" id="MRZV01000790">
    <property type="protein sequence ID" value="PIK44215.1"/>
    <property type="molecule type" value="Genomic_DNA"/>
</dbReference>
<proteinExistence type="predicted"/>
<feature type="transmembrane region" description="Helical" evidence="1">
    <location>
        <begin position="393"/>
        <end position="414"/>
    </location>
</feature>
<keyword evidence="1" id="KW-1133">Transmembrane helix</keyword>
<feature type="transmembrane region" description="Helical" evidence="1">
    <location>
        <begin position="291"/>
        <end position="314"/>
    </location>
</feature>
<reference evidence="2 3" key="1">
    <citation type="journal article" date="2017" name="PLoS Biol.">
        <title>The sea cucumber genome provides insights into morphological evolution and visceral regeneration.</title>
        <authorList>
            <person name="Zhang X."/>
            <person name="Sun L."/>
            <person name="Yuan J."/>
            <person name="Sun Y."/>
            <person name="Gao Y."/>
            <person name="Zhang L."/>
            <person name="Li S."/>
            <person name="Dai H."/>
            <person name="Hamel J.F."/>
            <person name="Liu C."/>
            <person name="Yu Y."/>
            <person name="Liu S."/>
            <person name="Lin W."/>
            <person name="Guo K."/>
            <person name="Jin S."/>
            <person name="Xu P."/>
            <person name="Storey K.B."/>
            <person name="Huan P."/>
            <person name="Zhang T."/>
            <person name="Zhou Y."/>
            <person name="Zhang J."/>
            <person name="Lin C."/>
            <person name="Li X."/>
            <person name="Xing L."/>
            <person name="Huo D."/>
            <person name="Sun M."/>
            <person name="Wang L."/>
            <person name="Mercier A."/>
            <person name="Li F."/>
            <person name="Yang H."/>
            <person name="Xiang J."/>
        </authorList>
    </citation>
    <scope>NUCLEOTIDE SEQUENCE [LARGE SCALE GENOMIC DNA]</scope>
    <source>
        <strain evidence="2">Shaxun</strain>
        <tissue evidence="2">Muscle</tissue>
    </source>
</reference>
<evidence type="ECO:0000313" key="3">
    <source>
        <dbReference type="Proteomes" id="UP000230750"/>
    </source>
</evidence>
<dbReference type="AlphaFoldDB" id="A0A2G8K8A4"/>